<dbReference type="Proteomes" id="UP000323337">
    <property type="component" value="Unassembled WGS sequence"/>
</dbReference>
<reference evidence="1 2" key="1">
    <citation type="submission" date="2019-08" db="EMBL/GenBank/DDBJ databases">
        <title>Genomic characterization of a novel candidate phylum (ARYD3) from a high temperature, high salinity tertiary oil reservoir in north central Oklahoma, USA.</title>
        <authorList>
            <person name="Youssef N.H."/>
            <person name="Yadav A."/>
            <person name="Elshahed M.S."/>
        </authorList>
    </citation>
    <scope>NUCLEOTIDE SEQUENCE [LARGE SCALE GENOMIC DNA]</scope>
    <source>
        <strain evidence="1">ARYD1</strain>
    </source>
</reference>
<organism evidence="1 2">
    <name type="scientific">Flexistipes sinusarabici</name>
    <dbReference type="NCBI Taxonomy" id="2352"/>
    <lineage>
        <taxon>Bacteria</taxon>
        <taxon>Pseudomonadati</taxon>
        <taxon>Deferribacterota</taxon>
        <taxon>Deferribacteres</taxon>
        <taxon>Deferribacterales</taxon>
        <taxon>Flexistipitaceae</taxon>
        <taxon>Flexistipes</taxon>
    </lineage>
</organism>
<proteinExistence type="predicted"/>
<evidence type="ECO:0000313" key="2">
    <source>
        <dbReference type="Proteomes" id="UP000323337"/>
    </source>
</evidence>
<evidence type="ECO:0000313" key="1">
    <source>
        <dbReference type="EMBL" id="TYB32724.1"/>
    </source>
</evidence>
<protein>
    <submittedName>
        <fullName evidence="1">DUF2806 domain-containing protein</fullName>
    </submittedName>
</protein>
<dbReference type="EMBL" id="VSIV01000277">
    <property type="protein sequence ID" value="TYB32724.1"/>
    <property type="molecule type" value="Genomic_DNA"/>
</dbReference>
<gene>
    <name evidence="1" type="ORF">FXF49_10030</name>
</gene>
<sequence length="273" mass="30672">MDLSGLTKPATELIKSVSSAIGVLYEPTKIKRIAHAEAQTKVISANADIKAKELVNRAAYRFAVQEIRYQENIESILDAAVQSTNNKQIEHDVHLEHDFIINFFESCKNVSNPHLQSIWGKLLSDSATDEEEISKQTLDVLRVLSGKDAKVFQTYSSYLVILNGIHFRPKIKYTNQQLAKNKISLGKVGHLDDLGLIRMDSTFYFNEDLVVMTTTTGELVVNANSRIHVKGERLTLAGEQIIKAIGKTSTPELMAEFRKYIAPHCDFEDEGEY</sequence>
<comment type="caution">
    <text evidence="1">The sequence shown here is derived from an EMBL/GenBank/DDBJ whole genome shotgun (WGS) entry which is preliminary data.</text>
</comment>
<accession>A0A5D0MG90</accession>
<dbReference type="Pfam" id="PF10987">
    <property type="entry name" value="DUF2806"/>
    <property type="match status" value="1"/>
</dbReference>
<dbReference type="RefSeq" id="WP_303701755.1">
    <property type="nucleotide sequence ID" value="NZ_VSIV01000277.1"/>
</dbReference>
<dbReference type="AlphaFoldDB" id="A0A5D0MG90"/>
<name>A0A5D0MG90_FLESI</name>
<dbReference type="InterPro" id="IPR021254">
    <property type="entry name" value="DUF2806"/>
</dbReference>